<keyword evidence="5" id="KW-0813">Transport</keyword>
<protein>
    <recommendedName>
        <fullName evidence="5">Ferredoxin</fullName>
    </recommendedName>
</protein>
<dbReference type="GO" id="GO:0005506">
    <property type="term" value="F:iron ion binding"/>
    <property type="evidence" value="ECO:0007669"/>
    <property type="project" value="UniProtKB-UniRule"/>
</dbReference>
<dbReference type="PROSITE" id="PS00198">
    <property type="entry name" value="4FE4S_FER_1"/>
    <property type="match status" value="2"/>
</dbReference>
<proteinExistence type="predicted"/>
<dbReference type="Proteomes" id="UP000003240">
    <property type="component" value="Unassembled WGS sequence"/>
</dbReference>
<organism evidence="7 8">
    <name type="scientific">Acetonema longum DSM 6540</name>
    <dbReference type="NCBI Taxonomy" id="1009370"/>
    <lineage>
        <taxon>Bacteria</taxon>
        <taxon>Bacillati</taxon>
        <taxon>Bacillota</taxon>
        <taxon>Negativicutes</taxon>
        <taxon>Acetonemataceae</taxon>
        <taxon>Acetonema</taxon>
    </lineage>
</organism>
<keyword evidence="4 5" id="KW-0411">Iron-sulfur</keyword>
<keyword evidence="2 5" id="KW-0479">Metal-binding</keyword>
<comment type="function">
    <text evidence="5">Ferredoxins are iron-sulfur proteins that transfer electrons in a wide variety of metabolic reactions.</text>
</comment>
<dbReference type="InterPro" id="IPR050572">
    <property type="entry name" value="Fe-S_Ferredoxin"/>
</dbReference>
<dbReference type="InterPro" id="IPR001080">
    <property type="entry name" value="3Fe4S_ferredoxin"/>
</dbReference>
<evidence type="ECO:0000256" key="5">
    <source>
        <dbReference type="RuleBase" id="RU368020"/>
    </source>
</evidence>
<dbReference type="PRINTS" id="PR00352">
    <property type="entry name" value="3FE4SFRDOXIN"/>
</dbReference>
<dbReference type="PANTHER" id="PTHR43687">
    <property type="entry name" value="ADENYLYLSULFATE REDUCTASE, BETA SUBUNIT"/>
    <property type="match status" value="1"/>
</dbReference>
<sequence length="60" mass="6191">MFVVTVDQDACNGCGECANACPGGVLKLEGDKSQVVGDDCMGCQSCMLICPVGAIQVDEY</sequence>
<evidence type="ECO:0000313" key="7">
    <source>
        <dbReference type="EMBL" id="EGO65653.1"/>
    </source>
</evidence>
<reference evidence="7 8" key="1">
    <citation type="journal article" date="2011" name="EMBO J.">
        <title>Structural diversity of bacterial flagellar motors.</title>
        <authorList>
            <person name="Chen S."/>
            <person name="Beeby M."/>
            <person name="Murphy G.E."/>
            <person name="Leadbetter J.R."/>
            <person name="Hendrixson D.R."/>
            <person name="Briegel A."/>
            <person name="Li Z."/>
            <person name="Shi J."/>
            <person name="Tocheva E.I."/>
            <person name="Muller A."/>
            <person name="Dobro M.J."/>
            <person name="Jensen G.J."/>
        </authorList>
    </citation>
    <scope>NUCLEOTIDE SEQUENCE [LARGE SCALE GENOMIC DNA]</scope>
    <source>
        <strain evidence="7 8">DSM 6540</strain>
    </source>
</reference>
<evidence type="ECO:0000256" key="2">
    <source>
        <dbReference type="ARBA" id="ARBA00022723"/>
    </source>
</evidence>
<dbReference type="Gene3D" id="3.30.70.20">
    <property type="match status" value="1"/>
</dbReference>
<keyword evidence="3 5" id="KW-0408">Iron</keyword>
<accession>F7NEE1</accession>
<dbReference type="RefSeq" id="WP_004092270.1">
    <property type="nucleotide sequence ID" value="NZ_AFGF01000016.1"/>
</dbReference>
<dbReference type="eggNOG" id="COG1148">
    <property type="taxonomic scope" value="Bacteria"/>
</dbReference>
<evidence type="ECO:0000259" key="6">
    <source>
        <dbReference type="PROSITE" id="PS51379"/>
    </source>
</evidence>
<dbReference type="OrthoDB" id="9807879at2"/>
<name>F7NEE1_9FIRM</name>
<dbReference type="EMBL" id="AFGF01000016">
    <property type="protein sequence ID" value="EGO65653.1"/>
    <property type="molecule type" value="Genomic_DNA"/>
</dbReference>
<dbReference type="Pfam" id="PF14697">
    <property type="entry name" value="Fer4_21"/>
    <property type="match status" value="1"/>
</dbReference>
<comment type="caution">
    <text evidence="7">The sequence shown here is derived from an EMBL/GenBank/DDBJ whole genome shotgun (WGS) entry which is preliminary data.</text>
</comment>
<keyword evidence="8" id="KW-1185">Reference proteome</keyword>
<evidence type="ECO:0000256" key="4">
    <source>
        <dbReference type="ARBA" id="ARBA00023014"/>
    </source>
</evidence>
<dbReference type="PANTHER" id="PTHR43687:SF1">
    <property type="entry name" value="FERREDOXIN III"/>
    <property type="match status" value="1"/>
</dbReference>
<evidence type="ECO:0000256" key="1">
    <source>
        <dbReference type="ARBA" id="ARBA00022485"/>
    </source>
</evidence>
<dbReference type="AlphaFoldDB" id="F7NEE1"/>
<dbReference type="InterPro" id="IPR017896">
    <property type="entry name" value="4Fe4S_Fe-S-bd"/>
</dbReference>
<feature type="domain" description="4Fe-4S ferredoxin-type" evidence="6">
    <location>
        <begin position="2"/>
        <end position="31"/>
    </location>
</feature>
<dbReference type="STRING" id="1009370.ALO_02019"/>
<gene>
    <name evidence="7" type="ORF">ALO_02019</name>
</gene>
<dbReference type="PROSITE" id="PS51379">
    <property type="entry name" value="4FE4S_FER_2"/>
    <property type="match status" value="2"/>
</dbReference>
<evidence type="ECO:0000313" key="8">
    <source>
        <dbReference type="Proteomes" id="UP000003240"/>
    </source>
</evidence>
<dbReference type="GO" id="GO:0009055">
    <property type="term" value="F:electron transfer activity"/>
    <property type="evidence" value="ECO:0007669"/>
    <property type="project" value="UniProtKB-UniRule"/>
</dbReference>
<dbReference type="GO" id="GO:0051539">
    <property type="term" value="F:4 iron, 4 sulfur cluster binding"/>
    <property type="evidence" value="ECO:0007669"/>
    <property type="project" value="UniProtKB-KW"/>
</dbReference>
<dbReference type="SUPFAM" id="SSF54862">
    <property type="entry name" value="4Fe-4S ferredoxins"/>
    <property type="match status" value="1"/>
</dbReference>
<evidence type="ECO:0000256" key="3">
    <source>
        <dbReference type="ARBA" id="ARBA00023004"/>
    </source>
</evidence>
<keyword evidence="5" id="KW-0249">Electron transport</keyword>
<keyword evidence="1" id="KW-0004">4Fe-4S</keyword>
<feature type="domain" description="4Fe-4S ferredoxin-type" evidence="6">
    <location>
        <begin position="32"/>
        <end position="60"/>
    </location>
</feature>
<dbReference type="InterPro" id="IPR017900">
    <property type="entry name" value="4Fe4S_Fe_S_CS"/>
</dbReference>